<evidence type="ECO:0000256" key="1">
    <source>
        <dbReference type="ARBA" id="ARBA00004752"/>
    </source>
</evidence>
<dbReference type="GO" id="GO:0071555">
    <property type="term" value="P:cell wall organization"/>
    <property type="evidence" value="ECO:0007669"/>
    <property type="project" value="UniProtKB-UniRule"/>
</dbReference>
<evidence type="ECO:0000256" key="9">
    <source>
        <dbReference type="SAM" id="Phobius"/>
    </source>
</evidence>
<feature type="transmembrane region" description="Helical" evidence="9">
    <location>
        <begin position="33"/>
        <end position="56"/>
    </location>
</feature>
<feature type="region of interest" description="Disordered" evidence="8">
    <location>
        <begin position="1"/>
        <end position="25"/>
    </location>
</feature>
<dbReference type="GO" id="GO:0018104">
    <property type="term" value="P:peptidoglycan-protein cross-linking"/>
    <property type="evidence" value="ECO:0007669"/>
    <property type="project" value="TreeGrafter"/>
</dbReference>
<dbReference type="InterPro" id="IPR050979">
    <property type="entry name" value="LD-transpeptidase"/>
</dbReference>
<feature type="active site" description="Nucleophile" evidence="7">
    <location>
        <position position="475"/>
    </location>
</feature>
<dbReference type="PANTHER" id="PTHR30582:SF33">
    <property type="entry name" value="EXPORTED PROTEIN"/>
    <property type="match status" value="1"/>
</dbReference>
<gene>
    <name evidence="11" type="ORF">D1639_09715</name>
</gene>
<evidence type="ECO:0000256" key="5">
    <source>
        <dbReference type="ARBA" id="ARBA00022984"/>
    </source>
</evidence>
<dbReference type="InterPro" id="IPR022029">
    <property type="entry name" value="YoaR-like_PG-bd"/>
</dbReference>
<keyword evidence="3" id="KW-0808">Transferase</keyword>
<comment type="caution">
    <text evidence="11">The sequence shown here is derived from an EMBL/GenBank/DDBJ whole genome shotgun (WGS) entry which is preliminary data.</text>
</comment>
<comment type="pathway">
    <text evidence="1 7">Cell wall biogenesis; peptidoglycan biosynthesis.</text>
</comment>
<accession>A0A7C9JEK8</accession>
<dbReference type="InterPro" id="IPR038054">
    <property type="entry name" value="LD_TPept-like_central_sf"/>
</dbReference>
<name>A0A7C9JEK8_9BACT</name>
<evidence type="ECO:0000313" key="11">
    <source>
        <dbReference type="EMBL" id="NBI35296.1"/>
    </source>
</evidence>
<dbReference type="GO" id="GO:0008360">
    <property type="term" value="P:regulation of cell shape"/>
    <property type="evidence" value="ECO:0007669"/>
    <property type="project" value="UniProtKB-UniRule"/>
</dbReference>
<dbReference type="GO" id="GO:0005576">
    <property type="term" value="C:extracellular region"/>
    <property type="evidence" value="ECO:0007669"/>
    <property type="project" value="TreeGrafter"/>
</dbReference>
<evidence type="ECO:0000256" key="7">
    <source>
        <dbReference type="PROSITE-ProRule" id="PRU01373"/>
    </source>
</evidence>
<dbReference type="UniPathway" id="UPA00219"/>
<organism evidence="11">
    <name type="scientific">Muribaculaceae bacterium Z82</name>
    <dbReference type="NCBI Taxonomy" id="2304548"/>
    <lineage>
        <taxon>Bacteria</taxon>
        <taxon>Pseudomonadati</taxon>
        <taxon>Bacteroidota</taxon>
        <taxon>Bacteroidia</taxon>
        <taxon>Bacteroidales</taxon>
        <taxon>Muribaculaceae</taxon>
    </lineage>
</organism>
<dbReference type="AlphaFoldDB" id="A0A7C9JEK8"/>
<keyword evidence="9" id="KW-1133">Transmembrane helix</keyword>
<protein>
    <recommendedName>
        <fullName evidence="10">L,D-TPase catalytic domain-containing protein</fullName>
    </recommendedName>
</protein>
<evidence type="ECO:0000256" key="3">
    <source>
        <dbReference type="ARBA" id="ARBA00022679"/>
    </source>
</evidence>
<dbReference type="PANTHER" id="PTHR30582">
    <property type="entry name" value="L,D-TRANSPEPTIDASE"/>
    <property type="match status" value="1"/>
</dbReference>
<feature type="active site" description="Proton donor/acceptor" evidence="7">
    <location>
        <position position="452"/>
    </location>
</feature>
<evidence type="ECO:0000256" key="4">
    <source>
        <dbReference type="ARBA" id="ARBA00022960"/>
    </source>
</evidence>
<evidence type="ECO:0000256" key="2">
    <source>
        <dbReference type="ARBA" id="ARBA00005992"/>
    </source>
</evidence>
<feature type="domain" description="L,D-TPase catalytic" evidence="10">
    <location>
        <begin position="370"/>
        <end position="498"/>
    </location>
</feature>
<dbReference type="SUPFAM" id="SSF141523">
    <property type="entry name" value="L,D-transpeptidase catalytic domain-like"/>
    <property type="match status" value="1"/>
</dbReference>
<keyword evidence="4 7" id="KW-0133">Cell shape</keyword>
<sequence>MQVTGESPVRPVEWGAHGTGRSKGRKKRSAPKILLLTLVSILCVAGLAYSGVALYFSDRFLPNTNIGKVDVSLMSAADAQKALSNSVSNYTLNISGMGFDRTLNATDMGLSVDTWDIVDTALSHQDSWRWIQEWEKRHDETDILVATTNEAGLAEAVRSLVISFNDTVKGPVDANLAYDSAKGAFLVTKESVGQALNPDAVIAAADEAIALLKPSVTLTEDDLLQPTVFSDDERLNTAAQEANAIVGSKLTFTLSDTEVAKLGSDELTQWITLGDDLKPALRDEEVDAWAQDMADELNTIGKRRTYTRPDGKQFTVEGGTYGWEIETETLANQVKDILKGGEAVEQTLAIPTDSTGYDYTTPGGQDWGKRYLDIDLGEQHVRFYDDDGKLVWESDCISGTPDGEHDTSTGVFWLNKPESPSKLIGYDSNGEKEYETEVTYWMPFDGISIGLHDADWQTDGFGGEMYKEGYGSHGCVNLPKDKARELYGLIKYSDVVVSHY</sequence>
<dbReference type="Pfam" id="PF03734">
    <property type="entry name" value="YkuD"/>
    <property type="match status" value="1"/>
</dbReference>
<dbReference type="InterPro" id="IPR005490">
    <property type="entry name" value="LD_TPept_cat_dom"/>
</dbReference>
<keyword evidence="9" id="KW-0472">Membrane</keyword>
<dbReference type="CDD" id="cd16913">
    <property type="entry name" value="YkuD_like"/>
    <property type="match status" value="1"/>
</dbReference>
<reference evidence="11" key="1">
    <citation type="submission" date="2018-08" db="EMBL/GenBank/DDBJ databases">
        <title>Murine metabolic-syndrome-specific gut microbial biobank.</title>
        <authorList>
            <person name="Liu C."/>
        </authorList>
    </citation>
    <scope>NUCLEOTIDE SEQUENCE [LARGE SCALE GENOMIC DNA]</scope>
    <source>
        <strain evidence="11">Z82</strain>
    </source>
</reference>
<proteinExistence type="inferred from homology"/>
<dbReference type="GO" id="GO:0016740">
    <property type="term" value="F:transferase activity"/>
    <property type="evidence" value="ECO:0007669"/>
    <property type="project" value="UniProtKB-KW"/>
</dbReference>
<comment type="similarity">
    <text evidence="2">Belongs to the YkuD family.</text>
</comment>
<dbReference type="InterPro" id="IPR038063">
    <property type="entry name" value="Transpep_catalytic_dom"/>
</dbReference>
<keyword evidence="6 7" id="KW-0961">Cell wall biogenesis/degradation</keyword>
<dbReference type="Gene3D" id="2.40.440.10">
    <property type="entry name" value="L,D-transpeptidase catalytic domain-like"/>
    <property type="match status" value="1"/>
</dbReference>
<dbReference type="SUPFAM" id="SSF143985">
    <property type="entry name" value="L,D-transpeptidase pre-catalytic domain-like"/>
    <property type="match status" value="1"/>
</dbReference>
<dbReference type="PROSITE" id="PS52029">
    <property type="entry name" value="LD_TPASE"/>
    <property type="match status" value="1"/>
</dbReference>
<dbReference type="Pfam" id="PF12229">
    <property type="entry name" value="PG_binding_4"/>
    <property type="match status" value="1"/>
</dbReference>
<dbReference type="EMBL" id="QWKH01000098">
    <property type="protein sequence ID" value="NBI35296.1"/>
    <property type="molecule type" value="Genomic_DNA"/>
</dbReference>
<keyword evidence="5 7" id="KW-0573">Peptidoglycan synthesis</keyword>
<dbReference type="Gene3D" id="3.10.20.800">
    <property type="match status" value="1"/>
</dbReference>
<dbReference type="GO" id="GO:0071972">
    <property type="term" value="F:peptidoglycan L,D-transpeptidase activity"/>
    <property type="evidence" value="ECO:0007669"/>
    <property type="project" value="TreeGrafter"/>
</dbReference>
<evidence type="ECO:0000256" key="6">
    <source>
        <dbReference type="ARBA" id="ARBA00023316"/>
    </source>
</evidence>
<evidence type="ECO:0000256" key="8">
    <source>
        <dbReference type="SAM" id="MobiDB-lite"/>
    </source>
</evidence>
<evidence type="ECO:0000259" key="10">
    <source>
        <dbReference type="PROSITE" id="PS52029"/>
    </source>
</evidence>
<keyword evidence="9" id="KW-0812">Transmembrane</keyword>